<accession>A0A291KGK7</accession>
<keyword evidence="6" id="KW-1185">Reference proteome</keyword>
<keyword evidence="3" id="KW-0804">Transcription</keyword>
<dbReference type="KEGG" id="bths:CNY62_08160"/>
<evidence type="ECO:0000259" key="4">
    <source>
        <dbReference type="PROSITE" id="PS50932"/>
    </source>
</evidence>
<dbReference type="InterPro" id="IPR046335">
    <property type="entry name" value="LacI/GalR-like_sensor"/>
</dbReference>
<evidence type="ECO:0000256" key="1">
    <source>
        <dbReference type="ARBA" id="ARBA00023015"/>
    </source>
</evidence>
<protein>
    <submittedName>
        <fullName evidence="5">LacI family transcriptional regulator</fullName>
    </submittedName>
</protein>
<organism evidence="5 6">
    <name type="scientific">Brochothrix thermosphacta</name>
    <name type="common">Microbacterium thermosphactum</name>
    <dbReference type="NCBI Taxonomy" id="2756"/>
    <lineage>
        <taxon>Bacteria</taxon>
        <taxon>Bacillati</taxon>
        <taxon>Bacillota</taxon>
        <taxon>Bacilli</taxon>
        <taxon>Bacillales</taxon>
        <taxon>Listeriaceae</taxon>
        <taxon>Brochothrix</taxon>
    </lineage>
</organism>
<dbReference type="CDD" id="cd01392">
    <property type="entry name" value="HTH_LacI"/>
    <property type="match status" value="1"/>
</dbReference>
<dbReference type="SUPFAM" id="SSF47413">
    <property type="entry name" value="lambda repressor-like DNA-binding domains"/>
    <property type="match status" value="1"/>
</dbReference>
<dbReference type="OrthoDB" id="43195at2"/>
<evidence type="ECO:0000256" key="3">
    <source>
        <dbReference type="ARBA" id="ARBA00023163"/>
    </source>
</evidence>
<dbReference type="STRING" id="2756.BFR44_09140"/>
<feature type="domain" description="HTH lacI-type" evidence="4">
    <location>
        <begin position="14"/>
        <end position="68"/>
    </location>
</feature>
<dbReference type="PANTHER" id="PTHR30146">
    <property type="entry name" value="LACI-RELATED TRANSCRIPTIONAL REPRESSOR"/>
    <property type="match status" value="1"/>
</dbReference>
<dbReference type="GO" id="GO:0000976">
    <property type="term" value="F:transcription cis-regulatory region binding"/>
    <property type="evidence" value="ECO:0007669"/>
    <property type="project" value="TreeGrafter"/>
</dbReference>
<dbReference type="PROSITE" id="PS00356">
    <property type="entry name" value="HTH_LACI_1"/>
    <property type="match status" value="1"/>
</dbReference>
<dbReference type="InterPro" id="IPR000843">
    <property type="entry name" value="HTH_LacI"/>
</dbReference>
<sequence length="341" mass="39107">MKSLTYKREEIIMTTLSDVAKQAHVSKMTVSRVVNHPEKVTEEVRLMVLAVMKELNYTPNYAAKALVTKRTQIIKFLFLEEIDTTEPYYMYLLLGLNQTLAKQRYSLQIVHPDSISVGNCDGFIVTGFREQYLELIQSIKEPLVFFGENQHSFDYVDINNHKGIALTTEQLLQDGYSRILYFGTDIDEPFERSREQGYVDTMSAWHRHSAVYHMPNAFKDSQRFMRHFLTRSLNTLKKERIGIVCATDNIATGVLQAVKQFTDLKIGKDIGITGFDGIYLDRVSHPHITTVRQPILEMGAACGQMILDKITQAPTPTRYLFEPTLSLTPSRQALIENNYLH</sequence>
<keyword evidence="1" id="KW-0805">Transcription regulation</keyword>
<name>A0A291KGK7_BROTH</name>
<proteinExistence type="predicted"/>
<dbReference type="Pfam" id="PF13377">
    <property type="entry name" value="Peripla_BP_3"/>
    <property type="match status" value="1"/>
</dbReference>
<dbReference type="AlphaFoldDB" id="A0A291KGK7"/>
<dbReference type="Proteomes" id="UP000243591">
    <property type="component" value="Chromosome"/>
</dbReference>
<dbReference type="CDD" id="cd06267">
    <property type="entry name" value="PBP1_LacI_sugar_binding-like"/>
    <property type="match status" value="1"/>
</dbReference>
<gene>
    <name evidence="5" type="ORF">CNY62_08160</name>
</gene>
<dbReference type="Gene3D" id="3.40.50.2300">
    <property type="match status" value="2"/>
</dbReference>
<dbReference type="InterPro" id="IPR010982">
    <property type="entry name" value="Lambda_DNA-bd_dom_sf"/>
</dbReference>
<dbReference type="SMART" id="SM00354">
    <property type="entry name" value="HTH_LACI"/>
    <property type="match status" value="1"/>
</dbReference>
<dbReference type="InterPro" id="IPR028082">
    <property type="entry name" value="Peripla_BP_I"/>
</dbReference>
<dbReference type="SUPFAM" id="SSF53822">
    <property type="entry name" value="Periplasmic binding protein-like I"/>
    <property type="match status" value="1"/>
</dbReference>
<evidence type="ECO:0000256" key="2">
    <source>
        <dbReference type="ARBA" id="ARBA00023125"/>
    </source>
</evidence>
<keyword evidence="2" id="KW-0238">DNA-binding</keyword>
<reference evidence="5 6" key="1">
    <citation type="submission" date="2017-09" db="EMBL/GenBank/DDBJ databases">
        <title>Complete Genome Sequences of Two Strains of the Meat Spoilage Bacterium Brochothrix thermosphacta Isolated from Ground Chicken.</title>
        <authorList>
            <person name="Paoli G.C."/>
            <person name="Wijey C."/>
            <person name="Chen C.-Y."/>
            <person name="Nguyen L."/>
            <person name="Yan X."/>
            <person name="Irwin P.L."/>
        </authorList>
    </citation>
    <scope>NUCLEOTIDE SEQUENCE [LARGE SCALE GENOMIC DNA]</scope>
    <source>
        <strain evidence="5 6">BI</strain>
    </source>
</reference>
<dbReference type="GO" id="GO:0003700">
    <property type="term" value="F:DNA-binding transcription factor activity"/>
    <property type="evidence" value="ECO:0007669"/>
    <property type="project" value="TreeGrafter"/>
</dbReference>
<evidence type="ECO:0000313" key="5">
    <source>
        <dbReference type="EMBL" id="ATF26352.1"/>
    </source>
</evidence>
<dbReference type="EMBL" id="CP023483">
    <property type="protein sequence ID" value="ATF26352.1"/>
    <property type="molecule type" value="Genomic_DNA"/>
</dbReference>
<dbReference type="Gene3D" id="1.10.260.40">
    <property type="entry name" value="lambda repressor-like DNA-binding domains"/>
    <property type="match status" value="1"/>
</dbReference>
<evidence type="ECO:0000313" key="6">
    <source>
        <dbReference type="Proteomes" id="UP000243591"/>
    </source>
</evidence>
<dbReference type="PANTHER" id="PTHR30146:SF154">
    <property type="entry name" value="TRANSCRIPTION REGULATOR, MEMBER OF GALR FAMILY"/>
    <property type="match status" value="1"/>
</dbReference>
<dbReference type="Pfam" id="PF00356">
    <property type="entry name" value="LacI"/>
    <property type="match status" value="1"/>
</dbReference>
<dbReference type="PROSITE" id="PS50932">
    <property type="entry name" value="HTH_LACI_2"/>
    <property type="match status" value="1"/>
</dbReference>